<feature type="transmembrane region" description="Helical" evidence="20">
    <location>
        <begin position="38"/>
        <end position="63"/>
    </location>
</feature>
<protein>
    <recommendedName>
        <fullName evidence="4">Probable quinol oxidase subunit 2</fullName>
    </recommendedName>
    <alternativeName>
        <fullName evidence="17">Quinol oxidase polypeptide II</fullName>
    </alternativeName>
</protein>
<dbReference type="InterPro" id="IPR045187">
    <property type="entry name" value="CcO_II"/>
</dbReference>
<dbReference type="SUPFAM" id="SSF49503">
    <property type="entry name" value="Cupredoxins"/>
    <property type="match status" value="1"/>
</dbReference>
<evidence type="ECO:0000256" key="14">
    <source>
        <dbReference type="ARBA" id="ARBA00023139"/>
    </source>
</evidence>
<evidence type="ECO:0000256" key="10">
    <source>
        <dbReference type="ARBA" id="ARBA00022982"/>
    </source>
</evidence>
<dbReference type="GeneID" id="64982582"/>
<keyword evidence="7 18" id="KW-0679">Respiratory chain</keyword>
<evidence type="ECO:0000256" key="6">
    <source>
        <dbReference type="ARBA" id="ARBA00022475"/>
    </source>
</evidence>
<dbReference type="Pfam" id="PF02790">
    <property type="entry name" value="COX2_TM"/>
    <property type="match status" value="1"/>
</dbReference>
<dbReference type="InterPro" id="IPR034227">
    <property type="entry name" value="CuRO_UO_II"/>
</dbReference>
<dbReference type="GO" id="GO:0009486">
    <property type="term" value="F:cytochrome bo3 ubiquinol oxidase activity"/>
    <property type="evidence" value="ECO:0007669"/>
    <property type="project" value="InterPro"/>
</dbReference>
<evidence type="ECO:0000256" key="5">
    <source>
        <dbReference type="ARBA" id="ARBA00022448"/>
    </source>
</evidence>
<keyword evidence="14" id="KW-0564">Palmitate</keyword>
<evidence type="ECO:0000256" key="15">
    <source>
        <dbReference type="ARBA" id="ARBA00023288"/>
    </source>
</evidence>
<evidence type="ECO:0000256" key="17">
    <source>
        <dbReference type="ARBA" id="ARBA00033219"/>
    </source>
</evidence>
<keyword evidence="13 20" id="KW-0472">Membrane</keyword>
<feature type="compositionally biased region" description="Basic and acidic residues" evidence="19">
    <location>
        <begin position="339"/>
        <end position="377"/>
    </location>
</feature>
<dbReference type="GO" id="GO:0005507">
    <property type="term" value="F:copper ion binding"/>
    <property type="evidence" value="ECO:0007669"/>
    <property type="project" value="InterPro"/>
</dbReference>
<evidence type="ECO:0000256" key="16">
    <source>
        <dbReference type="ARBA" id="ARBA00024727"/>
    </source>
</evidence>
<evidence type="ECO:0000256" key="1">
    <source>
        <dbReference type="ARBA" id="ARBA00000725"/>
    </source>
</evidence>
<dbReference type="PROSITE" id="PS50999">
    <property type="entry name" value="COX2_TM"/>
    <property type="match status" value="1"/>
</dbReference>
<evidence type="ECO:0000256" key="2">
    <source>
        <dbReference type="ARBA" id="ARBA00004651"/>
    </source>
</evidence>
<evidence type="ECO:0000259" key="21">
    <source>
        <dbReference type="PROSITE" id="PS50857"/>
    </source>
</evidence>
<evidence type="ECO:0000256" key="19">
    <source>
        <dbReference type="SAM" id="MobiDB-lite"/>
    </source>
</evidence>
<keyword evidence="11 20" id="KW-1133">Transmembrane helix</keyword>
<feature type="transmembrane region" description="Helical" evidence="20">
    <location>
        <begin position="84"/>
        <end position="108"/>
    </location>
</feature>
<dbReference type="GO" id="GO:0042773">
    <property type="term" value="P:ATP synthesis coupled electron transport"/>
    <property type="evidence" value="ECO:0007669"/>
    <property type="project" value="TreeGrafter"/>
</dbReference>
<gene>
    <name evidence="23" type="primary">qoxA</name>
    <name evidence="23" type="ORF">CD158_03540</name>
</gene>
<dbReference type="Proteomes" id="UP000242470">
    <property type="component" value="Unassembled WGS sequence"/>
</dbReference>
<comment type="subcellular location">
    <subcellularLocation>
        <location evidence="2 18">Cell membrane</location>
        <topology evidence="2 18">Multi-pass membrane protein</topology>
    </subcellularLocation>
</comment>
<dbReference type="InterPro" id="IPR008972">
    <property type="entry name" value="Cupredoxin"/>
</dbReference>
<keyword evidence="10 18" id="KW-0249">Electron transport</keyword>
<evidence type="ECO:0000256" key="20">
    <source>
        <dbReference type="SAM" id="Phobius"/>
    </source>
</evidence>
<dbReference type="InterPro" id="IPR011759">
    <property type="entry name" value="Cyt_c_oxidase_su2_TM_dom"/>
</dbReference>
<dbReference type="Gene3D" id="2.60.40.420">
    <property type="entry name" value="Cupredoxins - blue copper proteins"/>
    <property type="match status" value="1"/>
</dbReference>
<dbReference type="PROSITE" id="PS50857">
    <property type="entry name" value="COX2_CUA"/>
    <property type="match status" value="1"/>
</dbReference>
<comment type="similarity">
    <text evidence="3 18">Belongs to the cytochrome c oxidase subunit 2 family.</text>
</comment>
<dbReference type="SUPFAM" id="SSF81464">
    <property type="entry name" value="Cytochrome c oxidase subunit II-like, transmembrane region"/>
    <property type="match status" value="1"/>
</dbReference>
<evidence type="ECO:0000313" key="24">
    <source>
        <dbReference type="Proteomes" id="UP000242470"/>
    </source>
</evidence>
<dbReference type="PROSITE" id="PS51257">
    <property type="entry name" value="PROKAR_LIPOPROTEIN"/>
    <property type="match status" value="1"/>
</dbReference>
<comment type="function">
    <text evidence="16">Catalyzes quinol oxidation with the concomitant reduction of oxygen to water. Subunit II transfers the electrons from a quinol to the binuclear center of the catalytic subunit I.</text>
</comment>
<dbReference type="PANTHER" id="PTHR22888:SF18">
    <property type="entry name" value="CYTOCHROME BO(3) UBIQUINOL OXIDASE SUBUNIT 2"/>
    <property type="match status" value="1"/>
</dbReference>
<comment type="caution">
    <text evidence="23">The sequence shown here is derived from an EMBL/GenBank/DDBJ whole genome shotgun (WGS) entry which is preliminary data.</text>
</comment>
<keyword evidence="15" id="KW-0449">Lipoprotein</keyword>
<accession>A0AAP8TTK6</accession>
<dbReference type="RefSeq" id="WP_059106530.1">
    <property type="nucleotide sequence ID" value="NZ_AP024589.1"/>
</dbReference>
<dbReference type="AlphaFoldDB" id="A0AAP8TTK6"/>
<keyword evidence="5 18" id="KW-0813">Transport</keyword>
<dbReference type="PANTHER" id="PTHR22888">
    <property type="entry name" value="CYTOCHROME C OXIDASE, SUBUNIT II"/>
    <property type="match status" value="1"/>
</dbReference>
<dbReference type="GO" id="GO:0004129">
    <property type="term" value="F:cytochrome-c oxidase activity"/>
    <property type="evidence" value="ECO:0007669"/>
    <property type="project" value="InterPro"/>
</dbReference>
<dbReference type="CDD" id="cd04212">
    <property type="entry name" value="CuRO_UO_II"/>
    <property type="match status" value="1"/>
</dbReference>
<evidence type="ECO:0000256" key="7">
    <source>
        <dbReference type="ARBA" id="ARBA00022660"/>
    </source>
</evidence>
<dbReference type="PRINTS" id="PR01166">
    <property type="entry name" value="CYCOXIDASEII"/>
</dbReference>
<evidence type="ECO:0000256" key="4">
    <source>
        <dbReference type="ARBA" id="ARBA00021620"/>
    </source>
</evidence>
<name>A0AAP8TTK6_9STAP</name>
<dbReference type="NCBIfam" id="TIGR01432">
    <property type="entry name" value="QOXA"/>
    <property type="match status" value="1"/>
</dbReference>
<dbReference type="EMBL" id="PPQW01000017">
    <property type="protein sequence ID" value="PNZ68351.1"/>
    <property type="molecule type" value="Genomic_DNA"/>
</dbReference>
<evidence type="ECO:0000256" key="11">
    <source>
        <dbReference type="ARBA" id="ARBA00022989"/>
    </source>
</evidence>
<evidence type="ECO:0000256" key="13">
    <source>
        <dbReference type="ARBA" id="ARBA00023136"/>
    </source>
</evidence>
<dbReference type="InterPro" id="IPR006332">
    <property type="entry name" value="QoxA"/>
</dbReference>
<feature type="domain" description="Cytochrome oxidase subunit II transmembrane region profile" evidence="22">
    <location>
        <begin position="17"/>
        <end position="112"/>
    </location>
</feature>
<evidence type="ECO:0000313" key="23">
    <source>
        <dbReference type="EMBL" id="PNZ68351.1"/>
    </source>
</evidence>
<keyword evidence="8 18" id="KW-0812">Transmembrane</keyword>
<dbReference type="InterPro" id="IPR002429">
    <property type="entry name" value="CcO_II-like_C"/>
</dbReference>
<feature type="region of interest" description="Disordered" evidence="19">
    <location>
        <begin position="317"/>
        <end position="377"/>
    </location>
</feature>
<dbReference type="Gene3D" id="1.10.287.90">
    <property type="match status" value="1"/>
</dbReference>
<sequence length="377" mass="42911">MSKFKSLLLLFGSVALLSGCSNVEVLNPKGPVASDSRFLIIYSIIFMLVICAVVLILFAVFLVKYRLGNTKESGKMHHNGLIETIWFIVPILIVIALAIPTVKSLYLYEETPEKSEDPITIYATSAGYKWFFAYPEQKIETVNHLTIPKDRPVVFKLQSMDMMTSFWIPQLGGQKYAMTGMTMDWTLTADQEGTFRGRNSNFNGEGFARQTFDVHSVSQSEFDDWVQDAKSKKVLTQDTFDKQVLPTTENENLTFSGTHMAFVDPAADPEYIFHAYDRYNYEQKDPNFSTPEEMTEDILDKPDKPARKVQVTNPNYERHGMTPVILGNNEPYSDELKDEESHNMDEMEKISEGAKDEKASELEKKDNEHEHEHGGGH</sequence>
<evidence type="ECO:0000256" key="18">
    <source>
        <dbReference type="RuleBase" id="RU000456"/>
    </source>
</evidence>
<comment type="catalytic activity">
    <reaction evidence="1">
        <text>2 a quinol + O2 = 2 a quinone + 2 H2O</text>
        <dbReference type="Rhea" id="RHEA:55376"/>
        <dbReference type="ChEBI" id="CHEBI:15377"/>
        <dbReference type="ChEBI" id="CHEBI:15379"/>
        <dbReference type="ChEBI" id="CHEBI:24646"/>
        <dbReference type="ChEBI" id="CHEBI:132124"/>
    </reaction>
</comment>
<dbReference type="Pfam" id="PF00116">
    <property type="entry name" value="COX2"/>
    <property type="match status" value="1"/>
</dbReference>
<dbReference type="GO" id="GO:0016682">
    <property type="term" value="F:oxidoreductase activity, acting on diphenols and related substances as donors, oxygen as acceptor"/>
    <property type="evidence" value="ECO:0007669"/>
    <property type="project" value="InterPro"/>
</dbReference>
<proteinExistence type="inferred from homology"/>
<evidence type="ECO:0000256" key="12">
    <source>
        <dbReference type="ARBA" id="ARBA00023002"/>
    </source>
</evidence>
<organism evidence="23 24">
    <name type="scientific">Staphylococcus auricularis</name>
    <dbReference type="NCBI Taxonomy" id="29379"/>
    <lineage>
        <taxon>Bacteria</taxon>
        <taxon>Bacillati</taxon>
        <taxon>Bacillota</taxon>
        <taxon>Bacilli</taxon>
        <taxon>Bacillales</taxon>
        <taxon>Staphylococcaceae</taxon>
        <taxon>Staphylococcus</taxon>
    </lineage>
</organism>
<keyword evidence="6" id="KW-1003">Cell membrane</keyword>
<dbReference type="GO" id="GO:0005886">
    <property type="term" value="C:plasma membrane"/>
    <property type="evidence" value="ECO:0007669"/>
    <property type="project" value="UniProtKB-SubCell"/>
</dbReference>
<feature type="domain" description="Cytochrome oxidase subunit II copper A binding" evidence="21">
    <location>
        <begin position="116"/>
        <end position="228"/>
    </location>
</feature>
<reference evidence="23 24" key="1">
    <citation type="submission" date="2017-08" db="EMBL/GenBank/DDBJ databases">
        <title>Draft genome sequences of 64 type strains of genus Staph aureus.</title>
        <authorList>
            <person name="Cole K."/>
            <person name="Golubchik T."/>
            <person name="Russell J."/>
            <person name="Foster D."/>
            <person name="Llewelyn M."/>
            <person name="Wilson D."/>
            <person name="Crook D."/>
            <person name="Paul J."/>
        </authorList>
    </citation>
    <scope>NUCLEOTIDE SEQUENCE [LARGE SCALE GENOMIC DNA]</scope>
    <source>
        <strain evidence="23 24">NCTC 12101</strain>
    </source>
</reference>
<evidence type="ECO:0000256" key="3">
    <source>
        <dbReference type="ARBA" id="ARBA00007866"/>
    </source>
</evidence>
<evidence type="ECO:0000256" key="9">
    <source>
        <dbReference type="ARBA" id="ARBA00022729"/>
    </source>
</evidence>
<keyword evidence="9" id="KW-0732">Signal</keyword>
<evidence type="ECO:0000256" key="8">
    <source>
        <dbReference type="ARBA" id="ARBA00022692"/>
    </source>
</evidence>
<evidence type="ECO:0000259" key="22">
    <source>
        <dbReference type="PROSITE" id="PS50999"/>
    </source>
</evidence>
<dbReference type="InterPro" id="IPR036257">
    <property type="entry name" value="Cyt_c_oxidase_su2_TM_sf"/>
</dbReference>
<keyword evidence="12" id="KW-0560">Oxidoreductase</keyword>